<organism evidence="3">
    <name type="scientific">Salmonella enterica subsp. salamae serovar 30:1,z28:z6</name>
    <dbReference type="NCBI Taxonomy" id="1967615"/>
    <lineage>
        <taxon>Bacteria</taxon>
        <taxon>Pseudomonadati</taxon>
        <taxon>Pseudomonadota</taxon>
        <taxon>Gammaproteobacteria</taxon>
        <taxon>Enterobacterales</taxon>
        <taxon>Enterobacteriaceae</taxon>
        <taxon>Salmonella</taxon>
    </lineage>
</organism>
<proteinExistence type="predicted"/>
<keyword evidence="1" id="KW-0175">Coiled coil</keyword>
<gene>
    <name evidence="3" type="ORF">G4W81_004888</name>
</gene>
<evidence type="ECO:0008006" key="4">
    <source>
        <dbReference type="Google" id="ProtNLM"/>
    </source>
</evidence>
<dbReference type="AlphaFoldDB" id="A0A737Y3Y1"/>
<sequence>MTMKENTSSTDNTNLKPETISDIKSYKVSGFDLIVTTSNGNTTTLKDGLTNLVLGNVELRDTTGKTINQDHIISSIKTYQLGLDTVYLADKLVSDESTPETTKDESEQQVKDTFADINKALEESLQQKIKEYEELLKQQTTDLKENIQLEKNEQLSQKKEIIDKKAKQELSKNLKPAEEEVVNNAPTPPATPPVPPASSSSSSSEQAEKALEPLPTPEVPLFITGQLDA</sequence>
<reference evidence="3" key="2">
    <citation type="submission" date="2018-07" db="EMBL/GenBank/DDBJ databases">
        <authorList>
            <consortium name="NCBI Pathogen Detection Project"/>
        </authorList>
    </citation>
    <scope>NUCLEOTIDE SEQUENCE</scope>
    <source>
        <strain evidence="3">165-86</strain>
    </source>
</reference>
<dbReference type="EMBL" id="DAATHJ010000087">
    <property type="protein sequence ID" value="HAE8613118.1"/>
    <property type="molecule type" value="Genomic_DNA"/>
</dbReference>
<feature type="compositionally biased region" description="Basic and acidic residues" evidence="2">
    <location>
        <begin position="167"/>
        <end position="178"/>
    </location>
</feature>
<feature type="non-terminal residue" evidence="3">
    <location>
        <position position="229"/>
    </location>
</feature>
<protein>
    <recommendedName>
        <fullName evidence="4">Large repetitive protein</fullName>
    </recommendedName>
</protein>
<evidence type="ECO:0000256" key="2">
    <source>
        <dbReference type="SAM" id="MobiDB-lite"/>
    </source>
</evidence>
<evidence type="ECO:0000256" key="1">
    <source>
        <dbReference type="SAM" id="Coils"/>
    </source>
</evidence>
<comment type="caution">
    <text evidence="3">The sequence shown here is derived from an EMBL/GenBank/DDBJ whole genome shotgun (WGS) entry which is preliminary data.</text>
</comment>
<feature type="coiled-coil region" evidence="1">
    <location>
        <begin position="103"/>
        <end position="153"/>
    </location>
</feature>
<evidence type="ECO:0000313" key="3">
    <source>
        <dbReference type="EMBL" id="HAE8613118.1"/>
    </source>
</evidence>
<name>A0A737Y3Y1_SALER</name>
<feature type="compositionally biased region" description="Pro residues" evidence="2">
    <location>
        <begin position="186"/>
        <end position="196"/>
    </location>
</feature>
<accession>A0A737Y3Y1</accession>
<reference evidence="3" key="1">
    <citation type="journal article" date="2018" name="Genome Biol.">
        <title>SKESA: strategic k-mer extension for scrupulous assemblies.</title>
        <authorList>
            <person name="Souvorov A."/>
            <person name="Agarwala R."/>
            <person name="Lipman D.J."/>
        </authorList>
    </citation>
    <scope>NUCLEOTIDE SEQUENCE</scope>
    <source>
        <strain evidence="3">165-86</strain>
    </source>
</reference>
<feature type="region of interest" description="Disordered" evidence="2">
    <location>
        <begin position="167"/>
        <end position="229"/>
    </location>
</feature>